<proteinExistence type="predicted"/>
<dbReference type="Pfam" id="PF01895">
    <property type="entry name" value="PhoU"/>
    <property type="match status" value="1"/>
</dbReference>
<comment type="caution">
    <text evidence="2">The sequence shown here is derived from an EMBL/GenBank/DDBJ whole genome shotgun (WGS) entry which is preliminary data.</text>
</comment>
<evidence type="ECO:0000313" key="3">
    <source>
        <dbReference type="Proteomes" id="UP001207252"/>
    </source>
</evidence>
<gene>
    <name evidence="2" type="ORF">OF365_02550</name>
</gene>
<dbReference type="InterPro" id="IPR028366">
    <property type="entry name" value="PhoU"/>
</dbReference>
<name>A0ABT3BPT2_9BACT</name>
<accession>A0ABT3BPT2</accession>
<dbReference type="PANTHER" id="PTHR42930:SF3">
    <property type="entry name" value="PHOSPHATE-SPECIFIC TRANSPORT SYSTEM ACCESSORY PROTEIN PHOU"/>
    <property type="match status" value="1"/>
</dbReference>
<evidence type="ECO:0000259" key="1">
    <source>
        <dbReference type="Pfam" id="PF01895"/>
    </source>
</evidence>
<organism evidence="2 3">
    <name type="scientific">Ureaplasma zalophigenitalium</name>
    <dbReference type="NCBI Taxonomy" id="907723"/>
    <lineage>
        <taxon>Bacteria</taxon>
        <taxon>Bacillati</taxon>
        <taxon>Mycoplasmatota</taxon>
        <taxon>Mycoplasmoidales</taxon>
        <taxon>Mycoplasmoidaceae</taxon>
        <taxon>Ureaplasma</taxon>
    </lineage>
</organism>
<reference evidence="2 3" key="1">
    <citation type="journal article" date="2020" name="Int. J. Syst. Evol. Microbiol.">
        <title>Ureaplasma miroungigenitalium sp. nov. isolated from northern elephant seals (Mirounga angustirostris) and Ureaplasma zalophigenitalium sp. nov. isolated from California sea lions (Zalophus californianus).</title>
        <authorList>
            <person name="Volokhov D.V."/>
            <person name="Gulland F.M."/>
            <person name="Gao Y."/>
            <person name="Chizhikov V.E."/>
        </authorList>
    </citation>
    <scope>NUCLEOTIDE SEQUENCE [LARGE SCALE GENOMIC DNA]</scope>
    <source>
        <strain evidence="2 3">CSL7644-GEN</strain>
    </source>
</reference>
<dbReference type="Proteomes" id="UP001207252">
    <property type="component" value="Unassembled WGS sequence"/>
</dbReference>
<evidence type="ECO:0000313" key="2">
    <source>
        <dbReference type="EMBL" id="MCV3754244.1"/>
    </source>
</evidence>
<dbReference type="SUPFAM" id="SSF109755">
    <property type="entry name" value="PhoU-like"/>
    <property type="match status" value="1"/>
</dbReference>
<dbReference type="Gene3D" id="1.20.58.220">
    <property type="entry name" value="Phosphate transport system protein phou homolog 2, domain 2"/>
    <property type="match status" value="1"/>
</dbReference>
<dbReference type="PANTHER" id="PTHR42930">
    <property type="entry name" value="PHOSPHATE-SPECIFIC TRANSPORT SYSTEM ACCESSORY PROTEIN PHOU"/>
    <property type="match status" value="1"/>
</dbReference>
<protein>
    <submittedName>
        <fullName evidence="2">Phosphate uptake regulator PhoU</fullName>
    </submittedName>
</protein>
<dbReference type="EMBL" id="JAOXHJ010000006">
    <property type="protein sequence ID" value="MCV3754244.1"/>
    <property type="molecule type" value="Genomic_DNA"/>
</dbReference>
<keyword evidence="3" id="KW-1185">Reference proteome</keyword>
<sequence length="219" mass="26459">MATNYSMMKESQTELLDSFKKFYKRVLDNTVDLCDKLQKRELTYKEIYNDAFFKEEQVNLIYSDMIDECVWTIQKDQPRAGHLRFFISVINSVKDLERISDHNEIISEYFEEYNFSDEEIKHFLSAFEVSNKILLDFYRHFLKNNFNSELVDEIKRVRDQYLNDTNKKQMRTVYIDDNLTDEEMNSRVKLILMYRHIERNIDHAINILQNFGNVHISSK</sequence>
<dbReference type="InterPro" id="IPR026022">
    <property type="entry name" value="PhoU_dom"/>
</dbReference>
<feature type="domain" description="PhoU" evidence="1">
    <location>
        <begin position="46"/>
        <end position="109"/>
    </location>
</feature>
<dbReference type="InterPro" id="IPR038078">
    <property type="entry name" value="PhoU-like_sf"/>
</dbReference>
<dbReference type="RefSeq" id="WP_263818047.1">
    <property type="nucleotide sequence ID" value="NZ_JAOXHJ010000006.1"/>
</dbReference>